<dbReference type="AlphaFoldDB" id="A0A1E1WN20"/>
<feature type="region of interest" description="Disordered" evidence="1">
    <location>
        <begin position="144"/>
        <end position="163"/>
    </location>
</feature>
<evidence type="ECO:0000256" key="1">
    <source>
        <dbReference type="SAM" id="MobiDB-lite"/>
    </source>
</evidence>
<feature type="non-terminal residue" evidence="2">
    <location>
        <position position="1"/>
    </location>
</feature>
<feature type="compositionally biased region" description="Polar residues" evidence="1">
    <location>
        <begin position="144"/>
        <end position="154"/>
    </location>
</feature>
<protein>
    <submittedName>
        <fullName evidence="2">Uncharacterized protein</fullName>
    </submittedName>
</protein>
<name>A0A1E1WN20_PECGO</name>
<feature type="region of interest" description="Disordered" evidence="1">
    <location>
        <begin position="96"/>
        <end position="131"/>
    </location>
</feature>
<dbReference type="OrthoDB" id="2919105at2759"/>
<feature type="compositionally biased region" description="Acidic residues" evidence="1">
    <location>
        <begin position="117"/>
        <end position="126"/>
    </location>
</feature>
<sequence>DLVINYYVDDVLEKVMSILSLDIPTYNEADNLTKLAENTIVDWTIDRKDVLALEKIFKAKCKGVKKKRSLIKKRNSVQSTEVDDKSKIIKLEVKEERRNDDETNINQSNVELKEERMDDEENDESINEINLTKNVTNGDIAVDNSATKTVTNGETKTDDEIMQ</sequence>
<dbReference type="EMBL" id="GDQN01002670">
    <property type="protein sequence ID" value="JAT88384.1"/>
    <property type="molecule type" value="Transcribed_RNA"/>
</dbReference>
<proteinExistence type="predicted"/>
<gene>
    <name evidence="2" type="ORF">g.16988</name>
</gene>
<accession>A0A1E1WN20</accession>
<organism evidence="2">
    <name type="scientific">Pectinophora gossypiella</name>
    <name type="common">Cotton pink bollworm</name>
    <name type="synonym">Depressaria gossypiella</name>
    <dbReference type="NCBI Taxonomy" id="13191"/>
    <lineage>
        <taxon>Eukaryota</taxon>
        <taxon>Metazoa</taxon>
        <taxon>Ecdysozoa</taxon>
        <taxon>Arthropoda</taxon>
        <taxon>Hexapoda</taxon>
        <taxon>Insecta</taxon>
        <taxon>Pterygota</taxon>
        <taxon>Neoptera</taxon>
        <taxon>Endopterygota</taxon>
        <taxon>Lepidoptera</taxon>
        <taxon>Glossata</taxon>
        <taxon>Ditrysia</taxon>
        <taxon>Gelechioidea</taxon>
        <taxon>Gelechiidae</taxon>
        <taxon>Apatetrinae</taxon>
        <taxon>Pectinophora</taxon>
    </lineage>
</organism>
<evidence type="ECO:0000313" key="2">
    <source>
        <dbReference type="EMBL" id="JAT88384.1"/>
    </source>
</evidence>
<reference evidence="2" key="1">
    <citation type="submission" date="2015-09" db="EMBL/GenBank/DDBJ databases">
        <title>De novo assembly of Pectinophora gossypiella (Pink Bollworm) gut transcriptome.</title>
        <authorList>
            <person name="Tassone E.E."/>
        </authorList>
    </citation>
    <scope>NUCLEOTIDE SEQUENCE</scope>
</reference>